<accession>A0A8X6H8L6</accession>
<dbReference type="Proteomes" id="UP000887116">
    <property type="component" value="Unassembled WGS sequence"/>
</dbReference>
<organism evidence="2 3">
    <name type="scientific">Trichonephila clavata</name>
    <name type="common">Joro spider</name>
    <name type="synonym">Nephila clavata</name>
    <dbReference type="NCBI Taxonomy" id="2740835"/>
    <lineage>
        <taxon>Eukaryota</taxon>
        <taxon>Metazoa</taxon>
        <taxon>Ecdysozoa</taxon>
        <taxon>Arthropoda</taxon>
        <taxon>Chelicerata</taxon>
        <taxon>Arachnida</taxon>
        <taxon>Araneae</taxon>
        <taxon>Araneomorphae</taxon>
        <taxon>Entelegynae</taxon>
        <taxon>Araneoidea</taxon>
        <taxon>Nephilidae</taxon>
        <taxon>Trichonephila</taxon>
    </lineage>
</organism>
<gene>
    <name evidence="2" type="primary">NCL1_26441</name>
    <name evidence="2" type="ORF">TNCT_398831</name>
</gene>
<keyword evidence="3" id="KW-1185">Reference proteome</keyword>
<protein>
    <submittedName>
        <fullName evidence="2">Uncharacterized protein</fullName>
    </submittedName>
</protein>
<feature type="compositionally biased region" description="Basic and acidic residues" evidence="1">
    <location>
        <begin position="10"/>
        <end position="21"/>
    </location>
</feature>
<feature type="region of interest" description="Disordered" evidence="1">
    <location>
        <begin position="1"/>
        <end position="21"/>
    </location>
</feature>
<evidence type="ECO:0000313" key="2">
    <source>
        <dbReference type="EMBL" id="GFR17973.1"/>
    </source>
</evidence>
<proteinExistence type="predicted"/>
<name>A0A8X6H8L6_TRICU</name>
<comment type="caution">
    <text evidence="2">The sequence shown here is derived from an EMBL/GenBank/DDBJ whole genome shotgun (WGS) entry which is preliminary data.</text>
</comment>
<sequence>MIPAAYARTKPQDEKKQNPEVVERIRDSFLRSPSQSTRRAGAELVVPHTTVWRVLRKRLKLKSYRYQMVQALKPTDKPLRKNFCVKNLWDHFRRT</sequence>
<dbReference type="EMBL" id="BMAO01027548">
    <property type="protein sequence ID" value="GFR17973.1"/>
    <property type="molecule type" value="Genomic_DNA"/>
</dbReference>
<dbReference type="PANTHER" id="PTHR47326:SF1">
    <property type="entry name" value="HTH PSQ-TYPE DOMAIN-CONTAINING PROTEIN"/>
    <property type="match status" value="1"/>
</dbReference>
<reference evidence="2" key="1">
    <citation type="submission" date="2020-07" db="EMBL/GenBank/DDBJ databases">
        <title>Multicomponent nature underlies the extraordinary mechanical properties of spider dragline silk.</title>
        <authorList>
            <person name="Kono N."/>
            <person name="Nakamura H."/>
            <person name="Mori M."/>
            <person name="Yoshida Y."/>
            <person name="Ohtoshi R."/>
            <person name="Malay A.D."/>
            <person name="Moran D.A.P."/>
            <person name="Tomita M."/>
            <person name="Numata K."/>
            <person name="Arakawa K."/>
        </authorList>
    </citation>
    <scope>NUCLEOTIDE SEQUENCE</scope>
</reference>
<dbReference type="AlphaFoldDB" id="A0A8X6H8L6"/>
<dbReference type="OrthoDB" id="6611281at2759"/>
<dbReference type="PANTHER" id="PTHR47326">
    <property type="entry name" value="TRANSPOSABLE ELEMENT TC3 TRANSPOSASE-LIKE PROTEIN"/>
    <property type="match status" value="1"/>
</dbReference>
<evidence type="ECO:0000313" key="3">
    <source>
        <dbReference type="Proteomes" id="UP000887116"/>
    </source>
</evidence>
<evidence type="ECO:0000256" key="1">
    <source>
        <dbReference type="SAM" id="MobiDB-lite"/>
    </source>
</evidence>